<feature type="domain" description="N-acetyltransferase" evidence="1">
    <location>
        <begin position="8"/>
        <end position="170"/>
    </location>
</feature>
<dbReference type="Pfam" id="PF13302">
    <property type="entry name" value="Acetyltransf_3"/>
    <property type="match status" value="1"/>
</dbReference>
<name>A0A166IUQ7_LACLC</name>
<sequence length="170" mass="20006">MELKSERISIREFRADDVTDLYEILGDEKVMFYCEPAYSFEMTKAFLIEFCLGKRPVPAFALVLKTSGKVIGYLLFKSLDSKNEKLFELGWWINQKFWRQGFAYEACQLLINHAFTEKIADRIVSETIDQNRAKSLMEKLGMTKIELEKRQEKDNSGLLHDVIWYELKNK</sequence>
<dbReference type="SUPFAM" id="SSF55729">
    <property type="entry name" value="Acyl-CoA N-acyltransferases (Nat)"/>
    <property type="match status" value="1"/>
</dbReference>
<protein>
    <submittedName>
        <fullName evidence="2">Acetyltransferase</fullName>
    </submittedName>
</protein>
<evidence type="ECO:0000313" key="3">
    <source>
        <dbReference type="Proteomes" id="UP000076519"/>
    </source>
</evidence>
<reference evidence="2 3" key="1">
    <citation type="submission" date="2015-08" db="EMBL/GenBank/DDBJ databases">
        <title>Draft Genome Sequences of 11 Lactococcus lactis subspecies cremoris strains.</title>
        <authorList>
            <person name="Wels M."/>
            <person name="Backus L."/>
            <person name="Boekhorst J."/>
            <person name="Dijkstra A."/>
            <person name="Beerthuizen M."/>
            <person name="Siezen R."/>
            <person name="Bachmann H."/>
            <person name="Van Hijum S."/>
        </authorList>
    </citation>
    <scope>NUCLEOTIDE SEQUENCE [LARGE SCALE GENOMIC DNA]</scope>
    <source>
        <strain evidence="2 3">KW10</strain>
    </source>
</reference>
<dbReference type="AlphaFoldDB" id="A0A166IUQ7"/>
<dbReference type="Proteomes" id="UP000076519">
    <property type="component" value="Unassembled WGS sequence"/>
</dbReference>
<organism evidence="2 3">
    <name type="scientific">Lactococcus lactis subsp. cremoris</name>
    <name type="common">Streptococcus cremoris</name>
    <dbReference type="NCBI Taxonomy" id="1359"/>
    <lineage>
        <taxon>Bacteria</taxon>
        <taxon>Bacillati</taxon>
        <taxon>Bacillota</taxon>
        <taxon>Bacilli</taxon>
        <taxon>Lactobacillales</taxon>
        <taxon>Streptococcaceae</taxon>
        <taxon>Lactococcus</taxon>
    </lineage>
</organism>
<dbReference type="InterPro" id="IPR051531">
    <property type="entry name" value="N-acetyltransferase"/>
</dbReference>
<dbReference type="GO" id="GO:0016747">
    <property type="term" value="F:acyltransferase activity, transferring groups other than amino-acyl groups"/>
    <property type="evidence" value="ECO:0007669"/>
    <property type="project" value="InterPro"/>
</dbReference>
<evidence type="ECO:0000313" key="2">
    <source>
        <dbReference type="EMBL" id="KZK05089.1"/>
    </source>
</evidence>
<dbReference type="InterPro" id="IPR016181">
    <property type="entry name" value="Acyl_CoA_acyltransferase"/>
</dbReference>
<dbReference type="EMBL" id="LIYF01000037">
    <property type="protein sequence ID" value="KZK05089.1"/>
    <property type="molecule type" value="Genomic_DNA"/>
</dbReference>
<dbReference type="RefSeq" id="WP_063282277.1">
    <property type="nucleotide sequence ID" value="NZ_LIYF01000037.1"/>
</dbReference>
<dbReference type="PATRIC" id="fig|1359.32.peg.669"/>
<accession>A0A166IUQ7</accession>
<dbReference type="PANTHER" id="PTHR43792">
    <property type="entry name" value="GNAT FAMILY, PUTATIVE (AFU_ORTHOLOGUE AFUA_3G00765)-RELATED-RELATED"/>
    <property type="match status" value="1"/>
</dbReference>
<dbReference type="PROSITE" id="PS51186">
    <property type="entry name" value="GNAT"/>
    <property type="match status" value="1"/>
</dbReference>
<gene>
    <name evidence="2" type="ORF">AB996_2073</name>
</gene>
<comment type="caution">
    <text evidence="2">The sequence shown here is derived from an EMBL/GenBank/DDBJ whole genome shotgun (WGS) entry which is preliminary data.</text>
</comment>
<keyword evidence="2" id="KW-0808">Transferase</keyword>
<dbReference type="InterPro" id="IPR000182">
    <property type="entry name" value="GNAT_dom"/>
</dbReference>
<dbReference type="Gene3D" id="3.40.630.30">
    <property type="match status" value="1"/>
</dbReference>
<proteinExistence type="predicted"/>
<evidence type="ECO:0000259" key="1">
    <source>
        <dbReference type="PROSITE" id="PS51186"/>
    </source>
</evidence>
<dbReference type="PANTHER" id="PTHR43792:SF1">
    <property type="entry name" value="N-ACETYLTRANSFERASE DOMAIN-CONTAINING PROTEIN"/>
    <property type="match status" value="1"/>
</dbReference>